<reference evidence="15" key="2">
    <citation type="submission" date="2025-05" db="UniProtKB">
        <authorList>
            <consortium name="EnsemblMetazoa"/>
        </authorList>
    </citation>
    <scope>IDENTIFICATION</scope>
</reference>
<keyword evidence="10 12" id="KW-0408">Iron</keyword>
<dbReference type="EnsemblMetazoa" id="XM_050645557.1">
    <property type="protein sequence ID" value="XP_050501514.1"/>
    <property type="gene ID" value="LOC126881332"/>
</dbReference>
<dbReference type="InterPro" id="IPR017972">
    <property type="entry name" value="Cyt_P450_CS"/>
</dbReference>
<keyword evidence="14" id="KW-1133">Transmembrane helix</keyword>
<dbReference type="GO" id="GO:0005789">
    <property type="term" value="C:endoplasmic reticulum membrane"/>
    <property type="evidence" value="ECO:0007669"/>
    <property type="project" value="UniProtKB-SubCell"/>
</dbReference>
<keyword evidence="8" id="KW-0492">Microsome</keyword>
<keyword evidence="14" id="KW-0812">Transmembrane</keyword>
<dbReference type="AlphaFoldDB" id="A0A6P7GIU3"/>
<comment type="subcellular location">
    <subcellularLocation>
        <location evidence="3">Endoplasmic reticulum membrane</location>
        <topology evidence="3">Peripheral membrane protein</topology>
    </subcellularLocation>
    <subcellularLocation>
        <location evidence="2">Microsome membrane</location>
        <topology evidence="2">Peripheral membrane protein</topology>
    </subcellularLocation>
</comment>
<dbReference type="FunCoup" id="A0A6P7GIU3">
    <property type="interactions" value="103"/>
</dbReference>
<evidence type="ECO:0000256" key="11">
    <source>
        <dbReference type="ARBA" id="ARBA00023033"/>
    </source>
</evidence>
<keyword evidence="9 13" id="KW-0560">Oxidoreductase</keyword>
<evidence type="ECO:0000256" key="10">
    <source>
        <dbReference type="ARBA" id="ARBA00023004"/>
    </source>
</evidence>
<sequence>MFMFDIVVIGIVIFILGYLCLFIRQRMTLTDLPGPKPDIFLTHFFDIKLRPNHEYLGTLMKYHDLYGPVIKVYDGPLQVGVLIKDAELIERILSSNKLIDKAERYEFIHNWLSMGLLTSTGTKWRQRRKLLTPAFHFSILNNFVEIFATVGDVFIEVLQEHINKPSVDITPLVSLCTLDLICESAMGVKLNAQKMKTSKYIEGVKTMCRIVGGRLFSSINPRLYKLTFTYLREWMTLKIVHGHTDNIIDQRIIEKAKNKNIGSYSSTNEKPVFLDILLDSTIDGKSLSRLDIREEVDTFMFEGHDTTASAVSFALYSLAANPKIQKEVYIEQQSIFTDDLKNVQPTVAQLNEMKYLELVIKETLRLYPSVPYIGRKLSEDVMHNGMLIPKGIDVMLFIFAYHRDADAFQDPLKFNPNRFLETNRLNPYQYTPFSAGPRNCIGQKFAMLAMKSTLSKVIRNFELLPSTPNPDLQLVPDTILKSKNGVCISLKLRN</sequence>
<dbReference type="GO" id="GO:0005506">
    <property type="term" value="F:iron ion binding"/>
    <property type="evidence" value="ECO:0007669"/>
    <property type="project" value="InterPro"/>
</dbReference>
<dbReference type="Pfam" id="PF00067">
    <property type="entry name" value="p450"/>
    <property type="match status" value="1"/>
</dbReference>
<keyword evidence="6 12" id="KW-0479">Metal-binding</keyword>
<dbReference type="SUPFAM" id="SSF48264">
    <property type="entry name" value="Cytochrome P450"/>
    <property type="match status" value="1"/>
</dbReference>
<dbReference type="InParanoid" id="A0A6P7GIU3"/>
<accession>A0A6P7GIU3</accession>
<keyword evidence="5 12" id="KW-0349">Heme</keyword>
<evidence type="ECO:0000256" key="14">
    <source>
        <dbReference type="SAM" id="Phobius"/>
    </source>
</evidence>
<evidence type="ECO:0000256" key="4">
    <source>
        <dbReference type="ARBA" id="ARBA00010617"/>
    </source>
</evidence>
<evidence type="ECO:0000313" key="17">
    <source>
        <dbReference type="RefSeq" id="XP_028145867.1"/>
    </source>
</evidence>
<evidence type="ECO:0000313" key="15">
    <source>
        <dbReference type="EnsemblMetazoa" id="XP_050501514.1"/>
    </source>
</evidence>
<dbReference type="InterPro" id="IPR036396">
    <property type="entry name" value="Cyt_P450_sf"/>
</dbReference>
<dbReference type="GO" id="GO:0004497">
    <property type="term" value="F:monooxygenase activity"/>
    <property type="evidence" value="ECO:0007669"/>
    <property type="project" value="UniProtKB-KW"/>
</dbReference>
<reference evidence="17" key="1">
    <citation type="submission" date="2025-04" db="UniProtKB">
        <authorList>
            <consortium name="RefSeq"/>
        </authorList>
    </citation>
    <scope>IDENTIFICATION</scope>
    <source>
        <tissue evidence="17">Whole insect</tissue>
    </source>
</reference>
<evidence type="ECO:0000313" key="16">
    <source>
        <dbReference type="Proteomes" id="UP001652700"/>
    </source>
</evidence>
<dbReference type="PROSITE" id="PS00086">
    <property type="entry name" value="CYTOCHROME_P450"/>
    <property type="match status" value="1"/>
</dbReference>
<dbReference type="PANTHER" id="PTHR24291:SF187">
    <property type="entry name" value="CYTOCHROME P450 4AE1-RELATED"/>
    <property type="match status" value="1"/>
</dbReference>
<keyword evidence="16" id="KW-1185">Reference proteome</keyword>
<evidence type="ECO:0000256" key="1">
    <source>
        <dbReference type="ARBA" id="ARBA00001971"/>
    </source>
</evidence>
<dbReference type="CDD" id="cd20628">
    <property type="entry name" value="CYP4"/>
    <property type="match status" value="1"/>
</dbReference>
<dbReference type="GO" id="GO:0016705">
    <property type="term" value="F:oxidoreductase activity, acting on paired donors, with incorporation or reduction of molecular oxygen"/>
    <property type="evidence" value="ECO:0007669"/>
    <property type="project" value="InterPro"/>
</dbReference>
<protein>
    <submittedName>
        <fullName evidence="17">Cytochrome P450 4V2-like isoform X1</fullName>
    </submittedName>
</protein>
<dbReference type="InterPro" id="IPR001128">
    <property type="entry name" value="Cyt_P450"/>
</dbReference>
<evidence type="ECO:0000256" key="8">
    <source>
        <dbReference type="ARBA" id="ARBA00022848"/>
    </source>
</evidence>
<dbReference type="PRINTS" id="PR00463">
    <property type="entry name" value="EP450I"/>
</dbReference>
<dbReference type="Gene3D" id="1.10.630.10">
    <property type="entry name" value="Cytochrome P450"/>
    <property type="match status" value="1"/>
</dbReference>
<feature type="binding site" description="axial binding residue" evidence="12">
    <location>
        <position position="440"/>
    </location>
    <ligand>
        <name>heme</name>
        <dbReference type="ChEBI" id="CHEBI:30413"/>
    </ligand>
    <ligandPart>
        <name>Fe</name>
        <dbReference type="ChEBI" id="CHEBI:18248"/>
    </ligandPart>
</feature>
<comment type="cofactor">
    <cofactor evidence="1 12">
        <name>heme</name>
        <dbReference type="ChEBI" id="CHEBI:30413"/>
    </cofactor>
</comment>
<gene>
    <name evidence="17" type="primary">LOC114339417</name>
</gene>
<proteinExistence type="inferred from homology"/>
<name>A0A6P7GIU3_DIAVI</name>
<dbReference type="OrthoDB" id="1470350at2759"/>
<dbReference type="Proteomes" id="UP001652700">
    <property type="component" value="Unplaced"/>
</dbReference>
<organism evidence="17">
    <name type="scientific">Diabrotica virgifera virgifera</name>
    <name type="common">western corn rootworm</name>
    <dbReference type="NCBI Taxonomy" id="50390"/>
    <lineage>
        <taxon>Eukaryota</taxon>
        <taxon>Metazoa</taxon>
        <taxon>Ecdysozoa</taxon>
        <taxon>Arthropoda</taxon>
        <taxon>Hexapoda</taxon>
        <taxon>Insecta</taxon>
        <taxon>Pterygota</taxon>
        <taxon>Neoptera</taxon>
        <taxon>Endopterygota</taxon>
        <taxon>Coleoptera</taxon>
        <taxon>Polyphaga</taxon>
        <taxon>Cucujiformia</taxon>
        <taxon>Chrysomeloidea</taxon>
        <taxon>Chrysomelidae</taxon>
        <taxon>Galerucinae</taxon>
        <taxon>Diabroticina</taxon>
        <taxon>Diabroticites</taxon>
        <taxon>Diabrotica</taxon>
    </lineage>
</organism>
<dbReference type="InterPro" id="IPR050196">
    <property type="entry name" value="Cytochrome_P450_Monoox"/>
</dbReference>
<keyword evidence="11 13" id="KW-0503">Monooxygenase</keyword>
<dbReference type="PRINTS" id="PR00385">
    <property type="entry name" value="P450"/>
</dbReference>
<dbReference type="FunFam" id="1.10.630.10:FF:000182">
    <property type="entry name" value="Cytochrome P450 3A4"/>
    <property type="match status" value="1"/>
</dbReference>
<evidence type="ECO:0000256" key="7">
    <source>
        <dbReference type="ARBA" id="ARBA00022824"/>
    </source>
</evidence>
<dbReference type="RefSeq" id="XP_028145867.1">
    <property type="nucleotide sequence ID" value="XM_028290066.1"/>
</dbReference>
<dbReference type="GO" id="GO:0020037">
    <property type="term" value="F:heme binding"/>
    <property type="evidence" value="ECO:0007669"/>
    <property type="project" value="InterPro"/>
</dbReference>
<dbReference type="InterPro" id="IPR002401">
    <property type="entry name" value="Cyt_P450_E_grp-I"/>
</dbReference>
<evidence type="ECO:0000256" key="5">
    <source>
        <dbReference type="ARBA" id="ARBA00022617"/>
    </source>
</evidence>
<keyword evidence="7" id="KW-0256">Endoplasmic reticulum</keyword>
<evidence type="ECO:0000256" key="9">
    <source>
        <dbReference type="ARBA" id="ARBA00023002"/>
    </source>
</evidence>
<dbReference type="PANTHER" id="PTHR24291">
    <property type="entry name" value="CYTOCHROME P450 FAMILY 4"/>
    <property type="match status" value="1"/>
</dbReference>
<feature type="transmembrane region" description="Helical" evidence="14">
    <location>
        <begin position="6"/>
        <end position="23"/>
    </location>
</feature>
<comment type="similarity">
    <text evidence="4 13">Belongs to the cytochrome P450 family.</text>
</comment>
<evidence type="ECO:0000256" key="13">
    <source>
        <dbReference type="RuleBase" id="RU000461"/>
    </source>
</evidence>
<keyword evidence="14" id="KW-0472">Membrane</keyword>
<evidence type="ECO:0000256" key="2">
    <source>
        <dbReference type="ARBA" id="ARBA00004174"/>
    </source>
</evidence>
<evidence type="ECO:0000256" key="6">
    <source>
        <dbReference type="ARBA" id="ARBA00022723"/>
    </source>
</evidence>
<evidence type="ECO:0000256" key="3">
    <source>
        <dbReference type="ARBA" id="ARBA00004406"/>
    </source>
</evidence>
<evidence type="ECO:0000256" key="12">
    <source>
        <dbReference type="PIRSR" id="PIRSR602401-1"/>
    </source>
</evidence>